<organism evidence="2">
    <name type="scientific">Puccinia triticina (isolate 1-1 / race 1 (BBBD))</name>
    <name type="common">Brown leaf rust fungus</name>
    <dbReference type="NCBI Taxonomy" id="630390"/>
    <lineage>
        <taxon>Eukaryota</taxon>
        <taxon>Fungi</taxon>
        <taxon>Dikarya</taxon>
        <taxon>Basidiomycota</taxon>
        <taxon>Pucciniomycotina</taxon>
        <taxon>Pucciniomycetes</taxon>
        <taxon>Pucciniales</taxon>
        <taxon>Pucciniaceae</taxon>
        <taxon>Puccinia</taxon>
    </lineage>
</organism>
<sequence length="385" mass="43651">MGFKLLSAFVALLFISNRSPEVQAAIAAADRADLGPLSPGARAVGHMRPPESPRPLRMFSDKLVVHDVSDDQIKQIRDAGFKQLHSIPPPENFDGLALPVIRGNGVYYQRHPDMQELWNDFQTLQADKKEPLEDYFAKDLEWDGDYPKNEEPKMTDEKYVNNKKWVQFKEAKYPIELPPGTKHVHCFIRGPVITPTCFDLLRADEPKPAEFDIWQKNLPAYIKFINAHDYFGTTVELTESARSKNFAADLREVNGSLDLQQDLTINDEEVQAANEYRKAIQVYLEKMQTYPNAAKKALAAAKAIKRPHLERAKRAMQWATRHINRLAEAKFPDQKVNWFTASPDIRSYHLAVVHMLVEENAEGVEAGLHAFDDADAGEHAILAVP</sequence>
<dbReference type="AlphaFoldDB" id="A0A0C4EZS3"/>
<evidence type="ECO:0000256" key="1">
    <source>
        <dbReference type="SAM" id="SignalP"/>
    </source>
</evidence>
<dbReference type="Proteomes" id="UP000005240">
    <property type="component" value="Unassembled WGS sequence"/>
</dbReference>
<reference evidence="3 4" key="3">
    <citation type="journal article" date="2017" name="G3 (Bethesda)">
        <title>Comparative analysis highlights variable genome content of wheat rusts and divergence of the mating loci.</title>
        <authorList>
            <person name="Cuomo C.A."/>
            <person name="Bakkeren G."/>
            <person name="Khalil H.B."/>
            <person name="Panwar V."/>
            <person name="Joly D."/>
            <person name="Linning R."/>
            <person name="Sakthikumar S."/>
            <person name="Song X."/>
            <person name="Adiconis X."/>
            <person name="Fan L."/>
            <person name="Goldberg J.M."/>
            <person name="Levin J.Z."/>
            <person name="Young S."/>
            <person name="Zeng Q."/>
            <person name="Anikster Y."/>
            <person name="Bruce M."/>
            <person name="Wang M."/>
            <person name="Yin C."/>
            <person name="McCallum B."/>
            <person name="Szabo L.J."/>
            <person name="Hulbert S."/>
            <person name="Chen X."/>
            <person name="Fellers J.P."/>
        </authorList>
    </citation>
    <scope>NUCLEOTIDE SEQUENCE</scope>
    <source>
        <strain evidence="4">Isolate 1-1 / race 1 (BBBD)</strain>
        <strain evidence="3">isolate 1-1 / race 1 (BBBD)</strain>
    </source>
</reference>
<evidence type="ECO:0000313" key="2">
    <source>
        <dbReference type="EMBL" id="OAV88775.1"/>
    </source>
</evidence>
<gene>
    <name evidence="2" type="ORF">PTTG_06334</name>
</gene>
<dbReference type="InterPro" id="IPR022036">
    <property type="entry name" value="DUF3605"/>
</dbReference>
<dbReference type="GO" id="GO:0005737">
    <property type="term" value="C:cytoplasm"/>
    <property type="evidence" value="ECO:0007669"/>
    <property type="project" value="TreeGrafter"/>
</dbReference>
<dbReference type="PANTHER" id="PTHR35020">
    <property type="entry name" value="N-ACETYLGLUCOSAMINE-INDUCED PROTEIN 1"/>
    <property type="match status" value="1"/>
</dbReference>
<keyword evidence="4" id="KW-1185">Reference proteome</keyword>
<evidence type="ECO:0000313" key="4">
    <source>
        <dbReference type="Proteomes" id="UP000005240"/>
    </source>
</evidence>
<reference evidence="3" key="4">
    <citation type="submission" date="2025-05" db="UniProtKB">
        <authorList>
            <consortium name="EnsemblFungi"/>
        </authorList>
    </citation>
    <scope>IDENTIFICATION</scope>
    <source>
        <strain evidence="3">isolate 1-1 / race 1 (BBBD)</strain>
    </source>
</reference>
<reference evidence="2" key="2">
    <citation type="submission" date="2016-05" db="EMBL/GenBank/DDBJ databases">
        <title>Comparative analysis highlights variable genome content of wheat rusts and divergence of the mating loci.</title>
        <authorList>
            <person name="Cuomo C.A."/>
            <person name="Bakkeren G."/>
            <person name="Szabo L."/>
            <person name="Khalil H."/>
            <person name="Joly D."/>
            <person name="Goldberg J."/>
            <person name="Young S."/>
            <person name="Zeng Q."/>
            <person name="Fellers J."/>
        </authorList>
    </citation>
    <scope>NUCLEOTIDE SEQUENCE [LARGE SCALE GENOMIC DNA]</scope>
    <source>
        <strain evidence="2">1-1 BBBD Race 1</strain>
    </source>
</reference>
<evidence type="ECO:0000313" key="3">
    <source>
        <dbReference type="EnsemblFungi" id="PTTG_06334-t43_1-p1"/>
    </source>
</evidence>
<dbReference type="VEuPathDB" id="FungiDB:PTTG_06334"/>
<proteinExistence type="predicted"/>
<accession>A0A0C4EZS3</accession>
<dbReference type="OMA" id="FINAHDY"/>
<dbReference type="PANTHER" id="PTHR35020:SF2">
    <property type="entry name" value="N-ACETYLGLUCOSAMINE-INDUCED PROTEIN 1"/>
    <property type="match status" value="1"/>
</dbReference>
<feature type="signal peptide" evidence="1">
    <location>
        <begin position="1"/>
        <end position="24"/>
    </location>
</feature>
<dbReference type="GO" id="GO:0006044">
    <property type="term" value="P:N-acetylglucosamine metabolic process"/>
    <property type="evidence" value="ECO:0007669"/>
    <property type="project" value="TreeGrafter"/>
</dbReference>
<dbReference type="EMBL" id="ADAS02000155">
    <property type="protein sequence ID" value="OAV88775.1"/>
    <property type="molecule type" value="Genomic_DNA"/>
</dbReference>
<keyword evidence="1" id="KW-0732">Signal</keyword>
<name>A0A0C4EZS3_PUCT1</name>
<dbReference type="EnsemblFungi" id="PTTG_06334-t43_1">
    <property type="protein sequence ID" value="PTTG_06334-t43_1-p1"/>
    <property type="gene ID" value="PTTG_06334"/>
</dbReference>
<feature type="chain" id="PRO_5009386263" evidence="1">
    <location>
        <begin position="25"/>
        <end position="385"/>
    </location>
</feature>
<reference evidence="2" key="1">
    <citation type="submission" date="2009-11" db="EMBL/GenBank/DDBJ databases">
        <authorList>
            <consortium name="The Broad Institute Genome Sequencing Platform"/>
            <person name="Ward D."/>
            <person name="Feldgarden M."/>
            <person name="Earl A."/>
            <person name="Young S.K."/>
            <person name="Zeng Q."/>
            <person name="Koehrsen M."/>
            <person name="Alvarado L."/>
            <person name="Berlin A."/>
            <person name="Bochicchio J."/>
            <person name="Borenstein D."/>
            <person name="Chapman S.B."/>
            <person name="Chen Z."/>
            <person name="Engels R."/>
            <person name="Freedman E."/>
            <person name="Gellesch M."/>
            <person name="Goldberg J."/>
            <person name="Griggs A."/>
            <person name="Gujja S."/>
            <person name="Heilman E."/>
            <person name="Heiman D."/>
            <person name="Hepburn T."/>
            <person name="Howarth C."/>
            <person name="Jen D."/>
            <person name="Larson L."/>
            <person name="Lewis B."/>
            <person name="Mehta T."/>
            <person name="Park D."/>
            <person name="Pearson M."/>
            <person name="Roberts A."/>
            <person name="Saif S."/>
            <person name="Shea T."/>
            <person name="Shenoy N."/>
            <person name="Sisk P."/>
            <person name="Stolte C."/>
            <person name="Sykes S."/>
            <person name="Thomson T."/>
            <person name="Walk T."/>
            <person name="White J."/>
            <person name="Yandava C."/>
            <person name="Izard J."/>
            <person name="Baranova O.V."/>
            <person name="Blanton J.M."/>
            <person name="Tanner A.C."/>
            <person name="Dewhirst F.E."/>
            <person name="Haas B."/>
            <person name="Nusbaum C."/>
            <person name="Birren B."/>
        </authorList>
    </citation>
    <scope>NUCLEOTIDE SEQUENCE [LARGE SCALE GENOMIC DNA]</scope>
    <source>
        <strain evidence="2">1-1 BBBD Race 1</strain>
    </source>
</reference>
<protein>
    <submittedName>
        <fullName evidence="2 3">Uncharacterized protein</fullName>
    </submittedName>
</protein>